<reference evidence="9 10" key="1">
    <citation type="journal article" date="2017" name="Nat. Commun.">
        <title>Genome assembly with in vitro proximity ligation data and whole-genome triplication in lettuce.</title>
        <authorList>
            <person name="Reyes-Chin-Wo S."/>
            <person name="Wang Z."/>
            <person name="Yang X."/>
            <person name="Kozik A."/>
            <person name="Arikit S."/>
            <person name="Song C."/>
            <person name="Xia L."/>
            <person name="Froenicke L."/>
            <person name="Lavelle D.O."/>
            <person name="Truco M.J."/>
            <person name="Xia R."/>
            <person name="Zhu S."/>
            <person name="Xu C."/>
            <person name="Xu H."/>
            <person name="Xu X."/>
            <person name="Cox K."/>
            <person name="Korf I."/>
            <person name="Meyers B.C."/>
            <person name="Michelmore R.W."/>
        </authorList>
    </citation>
    <scope>NUCLEOTIDE SEQUENCE [LARGE SCALE GENOMIC DNA]</scope>
    <source>
        <strain evidence="10">cv. Salinas</strain>
        <tissue evidence="9">Seedlings</tissue>
    </source>
</reference>
<dbReference type="SMART" id="SM00614">
    <property type="entry name" value="ZnF_BED"/>
    <property type="match status" value="1"/>
</dbReference>
<proteinExistence type="predicted"/>
<comment type="caution">
    <text evidence="9">The sequence shown here is derived from an EMBL/GenBank/DDBJ whole genome shotgun (WGS) entry which is preliminary data.</text>
</comment>
<organism evidence="9 10">
    <name type="scientific">Lactuca sativa</name>
    <name type="common">Garden lettuce</name>
    <dbReference type="NCBI Taxonomy" id="4236"/>
    <lineage>
        <taxon>Eukaryota</taxon>
        <taxon>Viridiplantae</taxon>
        <taxon>Streptophyta</taxon>
        <taxon>Embryophyta</taxon>
        <taxon>Tracheophyta</taxon>
        <taxon>Spermatophyta</taxon>
        <taxon>Magnoliopsida</taxon>
        <taxon>eudicotyledons</taxon>
        <taxon>Gunneridae</taxon>
        <taxon>Pentapetalae</taxon>
        <taxon>asterids</taxon>
        <taxon>campanulids</taxon>
        <taxon>Asterales</taxon>
        <taxon>Asteraceae</taxon>
        <taxon>Cichorioideae</taxon>
        <taxon>Cichorieae</taxon>
        <taxon>Lactucinae</taxon>
        <taxon>Lactuca</taxon>
    </lineage>
</organism>
<keyword evidence="1" id="KW-0479">Metal-binding</keyword>
<keyword evidence="4" id="KW-0805">Transcription regulation</keyword>
<dbReference type="PANTHER" id="PTHR46481">
    <property type="entry name" value="ZINC FINGER BED DOMAIN-CONTAINING PROTEIN 4"/>
    <property type="match status" value="1"/>
</dbReference>
<evidence type="ECO:0000259" key="8">
    <source>
        <dbReference type="PROSITE" id="PS50808"/>
    </source>
</evidence>
<feature type="domain" description="BED-type" evidence="8">
    <location>
        <begin position="26"/>
        <end position="89"/>
    </location>
</feature>
<protein>
    <recommendedName>
        <fullName evidence="8">BED-type domain-containing protein</fullName>
    </recommendedName>
</protein>
<evidence type="ECO:0000256" key="4">
    <source>
        <dbReference type="ARBA" id="ARBA00023015"/>
    </source>
</evidence>
<evidence type="ECO:0000256" key="6">
    <source>
        <dbReference type="PROSITE-ProRule" id="PRU00027"/>
    </source>
</evidence>
<dbReference type="InterPro" id="IPR012337">
    <property type="entry name" value="RNaseH-like_sf"/>
</dbReference>
<keyword evidence="2 6" id="KW-0863">Zinc-finger</keyword>
<dbReference type="EMBL" id="NBSK02000006">
    <property type="protein sequence ID" value="KAJ0200626.1"/>
    <property type="molecule type" value="Genomic_DNA"/>
</dbReference>
<dbReference type="InterPro" id="IPR003656">
    <property type="entry name" value="Znf_BED"/>
</dbReference>
<evidence type="ECO:0000313" key="9">
    <source>
        <dbReference type="EMBL" id="KAJ0200626.1"/>
    </source>
</evidence>
<name>A0A9R1V6P1_LACSA</name>
<evidence type="ECO:0000256" key="5">
    <source>
        <dbReference type="ARBA" id="ARBA00023163"/>
    </source>
</evidence>
<dbReference type="PANTHER" id="PTHR46481:SF7">
    <property type="entry name" value="ZINC FINGER BED DOMAIN-CONTAINING PROTEIN RICESLEEPER 2-LIKE"/>
    <property type="match status" value="1"/>
</dbReference>
<gene>
    <name evidence="9" type="ORF">LSAT_V11C600318370</name>
</gene>
<evidence type="ECO:0000256" key="3">
    <source>
        <dbReference type="ARBA" id="ARBA00022833"/>
    </source>
</evidence>
<feature type="region of interest" description="Disordered" evidence="7">
    <location>
        <begin position="1"/>
        <end position="29"/>
    </location>
</feature>
<dbReference type="GO" id="GO:0003677">
    <property type="term" value="F:DNA binding"/>
    <property type="evidence" value="ECO:0007669"/>
    <property type="project" value="InterPro"/>
</dbReference>
<dbReference type="SUPFAM" id="SSF140996">
    <property type="entry name" value="Hermes dimerisation domain"/>
    <property type="match status" value="1"/>
</dbReference>
<evidence type="ECO:0000256" key="7">
    <source>
        <dbReference type="SAM" id="MobiDB-lite"/>
    </source>
</evidence>
<keyword evidence="10" id="KW-1185">Reference proteome</keyword>
<dbReference type="GO" id="GO:0008270">
    <property type="term" value="F:zinc ion binding"/>
    <property type="evidence" value="ECO:0007669"/>
    <property type="project" value="UniProtKB-KW"/>
</dbReference>
<dbReference type="InterPro" id="IPR052035">
    <property type="entry name" value="ZnF_BED_domain_contain"/>
</dbReference>
<keyword evidence="3" id="KW-0862">Zinc</keyword>
<keyword evidence="5" id="KW-0804">Transcription</keyword>
<accession>A0A9R1V6P1</accession>
<dbReference type="SUPFAM" id="SSF53098">
    <property type="entry name" value="Ribonuclease H-like"/>
    <property type="match status" value="1"/>
</dbReference>
<dbReference type="AlphaFoldDB" id="A0A9R1V6P1"/>
<evidence type="ECO:0000256" key="1">
    <source>
        <dbReference type="ARBA" id="ARBA00022723"/>
    </source>
</evidence>
<evidence type="ECO:0000313" key="10">
    <source>
        <dbReference type="Proteomes" id="UP000235145"/>
    </source>
</evidence>
<sequence>MTNQILTNEKEQMGKRKQVAKKTSGKETSSCWDTFDKVMIQEDDGVKRRYGKCHWCERLLKADVERNSTSSLLKHVGRCQKNPNKLQDQTQTKLNLKRESNGETSVKTWKNDDAGIKKALLNLFVVGELPFKFVENEVFVEYTNTLNAKVVLPSRHTISRNVSKFYIEERTKMLQFLSNPNTVIHLTTETWTSCQRTTYMVVTTHFIDENWIMHKRIINFREIDSHKGEDMGRELLDYIRGWGMKNVMAITLDNATTNDKAIEFLVKKLPYLYDGGKHFQVRCIDHILNLIVKDGLKYKNYYVECIQKAVRYIRLSPQRINKFKKAMKDCGLQTKKFQCGDTPTRWNSTFKLLKSAYQLREAFMEFGIRYKSYERDLSRVPKNYDFEVVTEMVKFYEKI</sequence>
<evidence type="ECO:0000256" key="2">
    <source>
        <dbReference type="ARBA" id="ARBA00022771"/>
    </source>
</evidence>
<dbReference type="Proteomes" id="UP000235145">
    <property type="component" value="Unassembled WGS sequence"/>
</dbReference>
<dbReference type="PROSITE" id="PS50808">
    <property type="entry name" value="ZF_BED"/>
    <property type="match status" value="1"/>
</dbReference>